<evidence type="ECO:0000313" key="4">
    <source>
        <dbReference type="Proteomes" id="UP001174691"/>
    </source>
</evidence>
<organism evidence="3 4">
    <name type="scientific">Coniochaeta hoffmannii</name>
    <dbReference type="NCBI Taxonomy" id="91930"/>
    <lineage>
        <taxon>Eukaryota</taxon>
        <taxon>Fungi</taxon>
        <taxon>Dikarya</taxon>
        <taxon>Ascomycota</taxon>
        <taxon>Pezizomycotina</taxon>
        <taxon>Sordariomycetes</taxon>
        <taxon>Sordariomycetidae</taxon>
        <taxon>Coniochaetales</taxon>
        <taxon>Coniochaetaceae</taxon>
        <taxon>Coniochaeta</taxon>
    </lineage>
</organism>
<accession>A0AA38RFG8</accession>
<evidence type="ECO:0000259" key="2">
    <source>
        <dbReference type="Pfam" id="PF09994"/>
    </source>
</evidence>
<dbReference type="Proteomes" id="UP001174691">
    <property type="component" value="Unassembled WGS sequence"/>
</dbReference>
<feature type="region of interest" description="Disordered" evidence="1">
    <location>
        <begin position="368"/>
        <end position="403"/>
    </location>
</feature>
<feature type="domain" description="T6SS Phospholipase effector Tle1-like catalytic" evidence="2">
    <location>
        <begin position="17"/>
        <end position="312"/>
    </location>
</feature>
<dbReference type="InterPro" id="IPR018712">
    <property type="entry name" value="Tle1-like_cat"/>
</dbReference>
<reference evidence="3" key="1">
    <citation type="submission" date="2022-07" db="EMBL/GenBank/DDBJ databases">
        <title>Fungi with potential for degradation of polypropylene.</title>
        <authorList>
            <person name="Gostincar C."/>
        </authorList>
    </citation>
    <scope>NUCLEOTIDE SEQUENCE</scope>
    <source>
        <strain evidence="3">EXF-13287</strain>
    </source>
</reference>
<proteinExistence type="predicted"/>
<evidence type="ECO:0000256" key="1">
    <source>
        <dbReference type="SAM" id="MobiDB-lite"/>
    </source>
</evidence>
<evidence type="ECO:0000313" key="3">
    <source>
        <dbReference type="EMBL" id="KAJ9144752.1"/>
    </source>
</evidence>
<name>A0AA38RFG8_9PEZI</name>
<comment type="caution">
    <text evidence="3">The sequence shown here is derived from an EMBL/GenBank/DDBJ whole genome shotgun (WGS) entry which is preliminary data.</text>
</comment>
<dbReference type="PANTHER" id="PTHR33840:SF1">
    <property type="entry name" value="TLE1 PHOSPHOLIPASE DOMAIN-CONTAINING PROTEIN"/>
    <property type="match status" value="1"/>
</dbReference>
<protein>
    <submittedName>
        <fullName evidence="3">Peptidoglycan binding domain-containing protein</fullName>
    </submittedName>
</protein>
<feature type="compositionally biased region" description="Basic and acidic residues" evidence="1">
    <location>
        <begin position="382"/>
        <end position="400"/>
    </location>
</feature>
<dbReference type="Pfam" id="PF09994">
    <property type="entry name" value="T6SS_Tle1-like_cat"/>
    <property type="match status" value="1"/>
</dbReference>
<dbReference type="PANTHER" id="PTHR33840">
    <property type="match status" value="1"/>
</dbReference>
<dbReference type="InterPro" id="IPR029058">
    <property type="entry name" value="AB_hydrolase_fold"/>
</dbReference>
<dbReference type="EMBL" id="JANBVN010000097">
    <property type="protein sequence ID" value="KAJ9144752.1"/>
    <property type="molecule type" value="Genomic_DNA"/>
</dbReference>
<sequence>MAESQNITAHRHDGRPKRIVMCCDGTWKDQLGENGSDPASNVTRISRVLRRTCSDGTPQIISYFPGVGTANALDKFTGGAFGMGLDRDIREVYNFICANYVDGDSIILIGFSRGAFTARSVADMVASLGLLTPDGLDHFYAVFEDYENMGDRHRRADQFVVPALPEYGGQEGKEKIAWENSRMGQYRLGLKSLGYTRDTYADGVTEITIRALGVWDTVGTLGIPPAPVVGIRGSADQWRFTNTQVSDKVENAFQALALDEPRYAFRPALWERIDGNRTNLKQVWFPGSHSNVGGGWPDQQVANITLAWMCDQLSTVGVEFSRKRLTATFSTGLRYSAAHPFPFVARPLSPSSILSFFRPPAPPLPWARPEVYRHPTSTTPPVRDDRPCEGVDHRHPDGSRTELWGTARPWGLGQTRNPTSAVQLLAGTTVRRPGLGMRVDPDTNEDLGEPLSRTGERIHSCVRVRLACRGLGLDDTGVWGCDALLKGEDGRPLWRVERGSGLAPEEEGRLRRGVVPPEVGRDGEEYPETQLYPVTAADSQWRWVFAGRSEGDGAGRVPQMTVLPEEPMVGYWERYLLAMTVGEPDVWRFGEDTAAVAGMP</sequence>
<dbReference type="SUPFAM" id="SSF53474">
    <property type="entry name" value="alpha/beta-Hydrolases"/>
    <property type="match status" value="1"/>
</dbReference>
<dbReference type="AlphaFoldDB" id="A0AA38RFG8"/>
<gene>
    <name evidence="3" type="ORF">NKR19_g6354</name>
</gene>
<keyword evidence="4" id="KW-1185">Reference proteome</keyword>